<dbReference type="EMBL" id="AP025523">
    <property type="protein sequence ID" value="BDE05211.1"/>
    <property type="molecule type" value="Genomic_DNA"/>
</dbReference>
<reference evidence="6 7" key="1">
    <citation type="journal article" date="2022" name="ISME Commun">
        <title>Vulcanimicrobium alpinus gen. nov. sp. nov., the first cultivated representative of the candidate phylum 'Eremiobacterota', is a metabolically versatile aerobic anoxygenic phototroph.</title>
        <authorList>
            <person name="Yabe S."/>
            <person name="Muto K."/>
            <person name="Abe K."/>
            <person name="Yokota A."/>
            <person name="Staudigel H."/>
            <person name="Tebo B.M."/>
        </authorList>
    </citation>
    <scope>NUCLEOTIDE SEQUENCE [LARGE SCALE GENOMIC DNA]</scope>
    <source>
        <strain evidence="6 7">WC8-2</strain>
    </source>
</reference>
<accession>A0AAN1XVI6</accession>
<dbReference type="SMART" id="SM00382">
    <property type="entry name" value="AAA"/>
    <property type="match status" value="1"/>
</dbReference>
<dbReference type="KEGG" id="vab:WPS_04870"/>
<dbReference type="RefSeq" id="WP_317996272.1">
    <property type="nucleotide sequence ID" value="NZ_AP025523.1"/>
</dbReference>
<keyword evidence="3" id="KW-0547">Nucleotide-binding</keyword>
<dbReference type="AlphaFoldDB" id="A0AAN1XVI6"/>
<keyword evidence="7" id="KW-1185">Reference proteome</keyword>
<name>A0AAN1XVI6_UNVUL</name>
<gene>
    <name evidence="6" type="ORF">WPS_04870</name>
</gene>
<dbReference type="Proteomes" id="UP001317532">
    <property type="component" value="Chromosome"/>
</dbReference>
<keyword evidence="2" id="KW-0813">Transport</keyword>
<evidence type="ECO:0000256" key="1">
    <source>
        <dbReference type="ARBA" id="ARBA00005417"/>
    </source>
</evidence>
<dbReference type="PROSITE" id="PS00211">
    <property type="entry name" value="ABC_TRANSPORTER_1"/>
    <property type="match status" value="1"/>
</dbReference>
<dbReference type="PANTHER" id="PTHR42734:SF5">
    <property type="entry name" value="IRON TRANSPORT SYSTEM ATP-BINDING PROTEIN HI_0361-RELATED"/>
    <property type="match status" value="1"/>
</dbReference>
<dbReference type="Gene3D" id="3.40.50.300">
    <property type="entry name" value="P-loop containing nucleotide triphosphate hydrolases"/>
    <property type="match status" value="1"/>
</dbReference>
<dbReference type="PROSITE" id="PS50893">
    <property type="entry name" value="ABC_TRANSPORTER_2"/>
    <property type="match status" value="1"/>
</dbReference>
<dbReference type="Pfam" id="PF00005">
    <property type="entry name" value="ABC_tran"/>
    <property type="match status" value="1"/>
</dbReference>
<dbReference type="InterPro" id="IPR050153">
    <property type="entry name" value="Metal_Ion_Import_ABC"/>
</dbReference>
<keyword evidence="4" id="KW-0067">ATP-binding</keyword>
<dbReference type="InterPro" id="IPR027417">
    <property type="entry name" value="P-loop_NTPase"/>
</dbReference>
<evidence type="ECO:0000256" key="3">
    <source>
        <dbReference type="ARBA" id="ARBA00022741"/>
    </source>
</evidence>
<proteinExistence type="inferred from homology"/>
<dbReference type="InterPro" id="IPR017871">
    <property type="entry name" value="ABC_transporter-like_CS"/>
</dbReference>
<dbReference type="InterPro" id="IPR003439">
    <property type="entry name" value="ABC_transporter-like_ATP-bd"/>
</dbReference>
<protein>
    <submittedName>
        <fullName evidence="6">ABC transporter</fullName>
    </submittedName>
</protein>
<dbReference type="GO" id="GO:0016887">
    <property type="term" value="F:ATP hydrolysis activity"/>
    <property type="evidence" value="ECO:0007669"/>
    <property type="project" value="InterPro"/>
</dbReference>
<dbReference type="InterPro" id="IPR003593">
    <property type="entry name" value="AAA+_ATPase"/>
</dbReference>
<organism evidence="6 7">
    <name type="scientific">Vulcanimicrobium alpinum</name>
    <dbReference type="NCBI Taxonomy" id="3016050"/>
    <lineage>
        <taxon>Bacteria</taxon>
        <taxon>Bacillati</taxon>
        <taxon>Vulcanimicrobiota</taxon>
        <taxon>Vulcanimicrobiia</taxon>
        <taxon>Vulcanimicrobiales</taxon>
        <taxon>Vulcanimicrobiaceae</taxon>
        <taxon>Vulcanimicrobium</taxon>
    </lineage>
</organism>
<evidence type="ECO:0000256" key="2">
    <source>
        <dbReference type="ARBA" id="ARBA00022448"/>
    </source>
</evidence>
<evidence type="ECO:0000313" key="6">
    <source>
        <dbReference type="EMBL" id="BDE05211.1"/>
    </source>
</evidence>
<evidence type="ECO:0000259" key="5">
    <source>
        <dbReference type="PROSITE" id="PS50893"/>
    </source>
</evidence>
<sequence>MNVPNAVDVQGLRVQYDRVVALDGVDVELPRGTALGIVGPNGSGKSTLLKAVAGLVKPSGGTVRVGGMPPEKLPPGTIGYVPQIEDVDWSFPVSVRDVVTMGRYPRVGAFRRFSAHDHRAVARAIEALDLGPIADRHISELSGGQQQRAFVARAIAQEPLLLLLDEPTTGVDATTEEALRELVRGLVADGLPVLMTTHDLDRAPEWFDRLIVVDRRVLADGKPDDVLESGAYAGIREHTHVHGHKR</sequence>
<dbReference type="SUPFAM" id="SSF52540">
    <property type="entry name" value="P-loop containing nucleoside triphosphate hydrolases"/>
    <property type="match status" value="1"/>
</dbReference>
<evidence type="ECO:0000313" key="7">
    <source>
        <dbReference type="Proteomes" id="UP001317532"/>
    </source>
</evidence>
<dbReference type="PANTHER" id="PTHR42734">
    <property type="entry name" value="METAL TRANSPORT SYSTEM ATP-BINDING PROTEIN TM_0124-RELATED"/>
    <property type="match status" value="1"/>
</dbReference>
<dbReference type="CDD" id="cd03235">
    <property type="entry name" value="ABC_Metallic_Cations"/>
    <property type="match status" value="1"/>
</dbReference>
<dbReference type="GO" id="GO:0005524">
    <property type="term" value="F:ATP binding"/>
    <property type="evidence" value="ECO:0007669"/>
    <property type="project" value="UniProtKB-KW"/>
</dbReference>
<evidence type="ECO:0000256" key="4">
    <source>
        <dbReference type="ARBA" id="ARBA00022840"/>
    </source>
</evidence>
<feature type="domain" description="ABC transporter" evidence="5">
    <location>
        <begin position="7"/>
        <end position="239"/>
    </location>
</feature>
<comment type="similarity">
    <text evidence="1">Belongs to the ABC transporter superfamily.</text>
</comment>